<dbReference type="RefSeq" id="YP_007006557.1">
    <property type="nucleotide sequence ID" value="NC_019519.1"/>
</dbReference>
<keyword evidence="3" id="KW-1185">Reference proteome</keyword>
<proteinExistence type="predicted"/>
<dbReference type="Proteomes" id="UP000003754">
    <property type="component" value="Segment"/>
</dbReference>
<protein>
    <submittedName>
        <fullName evidence="2">Putative membrane protein</fullName>
    </submittedName>
</protein>
<evidence type="ECO:0000313" key="3">
    <source>
        <dbReference type="Proteomes" id="UP000003754"/>
    </source>
</evidence>
<dbReference type="EMBL" id="JQ312117">
    <property type="protein sequence ID" value="AFH19799.1"/>
    <property type="molecule type" value="Genomic_DNA"/>
</dbReference>
<evidence type="ECO:0000313" key="2">
    <source>
        <dbReference type="EMBL" id="AFH19799.1"/>
    </source>
</evidence>
<feature type="transmembrane region" description="Helical" evidence="1">
    <location>
        <begin position="60"/>
        <end position="81"/>
    </location>
</feature>
<organism evidence="2 3">
    <name type="scientific">Agrobacterium phage 7-7-1</name>
    <dbReference type="NCBI Taxonomy" id="1161931"/>
    <lineage>
        <taxon>Viruses</taxon>
        <taxon>Duplodnaviria</taxon>
        <taxon>Heunggongvirae</taxon>
        <taxon>Uroviricota</taxon>
        <taxon>Caudoviricetes</taxon>
        <taxon>Schmittlotzvirus</taxon>
        <taxon>Schmittlotzvirus sv771</taxon>
    </lineage>
</organism>
<gene>
    <name evidence="2" type="ORF">7-7-1_000101</name>
</gene>
<keyword evidence="1" id="KW-0812">Transmembrane</keyword>
<reference evidence="2 3" key="1">
    <citation type="submission" date="2011-12" db="EMBL/GenBank/DDBJ databases">
        <title>The genome sequence of the flagella-specific Agrobacterium bacteriophage 7-7-1.</title>
        <authorList>
            <person name="Schmitt R."/>
            <person name="Van den Bossche A."/>
            <person name="Lavigne R."/>
            <person name="Kropinski A.M."/>
        </authorList>
    </citation>
    <scope>NUCLEOTIDE SEQUENCE [LARGE SCALE GENOMIC DNA]</scope>
</reference>
<keyword evidence="1" id="KW-1133">Transmembrane helix</keyword>
<keyword evidence="1" id="KW-0472">Membrane</keyword>
<evidence type="ECO:0000256" key="1">
    <source>
        <dbReference type="SAM" id="Phobius"/>
    </source>
</evidence>
<dbReference type="GeneID" id="14012054"/>
<sequence length="84" mass="9365">MTDIRVVALTEADVERIVEKTVNDTLLKLGMSVGDPIEFQKDMHFVRNWRKSSESVKRQGFMTAMAVVTTGVLGFIASTFIKGD</sequence>
<dbReference type="OrthoDB" id="27506at10239"/>
<name>J7FA75_9CAUD</name>
<accession>J7FA75</accession>
<dbReference type="KEGG" id="vg:14012054"/>